<evidence type="ECO:0000313" key="1">
    <source>
        <dbReference type="EMBL" id="CAB4963302.1"/>
    </source>
</evidence>
<protein>
    <submittedName>
        <fullName evidence="1">Unannotated protein</fullName>
    </submittedName>
</protein>
<reference evidence="1" key="1">
    <citation type="submission" date="2020-05" db="EMBL/GenBank/DDBJ databases">
        <authorList>
            <person name="Chiriac C."/>
            <person name="Salcher M."/>
            <person name="Ghai R."/>
            <person name="Kavagutti S V."/>
        </authorList>
    </citation>
    <scope>NUCLEOTIDE SEQUENCE</scope>
</reference>
<organism evidence="1">
    <name type="scientific">freshwater metagenome</name>
    <dbReference type="NCBI Taxonomy" id="449393"/>
    <lineage>
        <taxon>unclassified sequences</taxon>
        <taxon>metagenomes</taxon>
        <taxon>ecological metagenomes</taxon>
    </lineage>
</organism>
<dbReference type="EMBL" id="CAFBNF010000336">
    <property type="protein sequence ID" value="CAB4963302.1"/>
    <property type="molecule type" value="Genomic_DNA"/>
</dbReference>
<name>A0A6J7L8S3_9ZZZZ</name>
<accession>A0A6J7L8S3</accession>
<proteinExistence type="predicted"/>
<dbReference type="AlphaFoldDB" id="A0A6J7L8S3"/>
<gene>
    <name evidence="1" type="ORF">UFOPK3773_02143</name>
</gene>
<sequence>MVGTRERQQPHLFEAGRVDRGLHHLADSGDRALSHRTGDHARLAEAAAPGAAPEDLDRRPLVHGLGEGHEGGLGVGPSVEVHERGLSHAPGDVGPVGHHAPDAAVGQVLDIVKAGHVHVVETGKAQQQLVAAVGTASGLPLAHDLADGQHHCFAVTGHSNVDEVGDGLGVEGGVAARHHHGMRLITVDTVQGDARQVEGREHVRVAELGREAQAQHVERPHRPM</sequence>